<evidence type="ECO:0000313" key="1">
    <source>
        <dbReference type="EMBL" id="KAH6941730.1"/>
    </source>
</evidence>
<dbReference type="Proteomes" id="UP000821845">
    <property type="component" value="Chromosome 11"/>
</dbReference>
<protein>
    <submittedName>
        <fullName evidence="1">Uncharacterized protein</fullName>
    </submittedName>
</protein>
<organism evidence="1 2">
    <name type="scientific">Hyalomma asiaticum</name>
    <name type="common">Tick</name>
    <dbReference type="NCBI Taxonomy" id="266040"/>
    <lineage>
        <taxon>Eukaryota</taxon>
        <taxon>Metazoa</taxon>
        <taxon>Ecdysozoa</taxon>
        <taxon>Arthropoda</taxon>
        <taxon>Chelicerata</taxon>
        <taxon>Arachnida</taxon>
        <taxon>Acari</taxon>
        <taxon>Parasitiformes</taxon>
        <taxon>Ixodida</taxon>
        <taxon>Ixodoidea</taxon>
        <taxon>Ixodidae</taxon>
        <taxon>Hyalomminae</taxon>
        <taxon>Hyalomma</taxon>
    </lineage>
</organism>
<evidence type="ECO:0000313" key="2">
    <source>
        <dbReference type="Proteomes" id="UP000821845"/>
    </source>
</evidence>
<keyword evidence="2" id="KW-1185">Reference proteome</keyword>
<reference evidence="1" key="1">
    <citation type="submission" date="2020-05" db="EMBL/GenBank/DDBJ databases">
        <title>Large-scale comparative analyses of tick genomes elucidate their genetic diversity and vector capacities.</title>
        <authorList>
            <person name="Jia N."/>
            <person name="Wang J."/>
            <person name="Shi W."/>
            <person name="Du L."/>
            <person name="Sun Y."/>
            <person name="Zhan W."/>
            <person name="Jiang J."/>
            <person name="Wang Q."/>
            <person name="Zhang B."/>
            <person name="Ji P."/>
            <person name="Sakyi L.B."/>
            <person name="Cui X."/>
            <person name="Yuan T."/>
            <person name="Jiang B."/>
            <person name="Yang W."/>
            <person name="Lam T.T.-Y."/>
            <person name="Chang Q."/>
            <person name="Ding S."/>
            <person name="Wang X."/>
            <person name="Zhu J."/>
            <person name="Ruan X."/>
            <person name="Zhao L."/>
            <person name="Wei J."/>
            <person name="Que T."/>
            <person name="Du C."/>
            <person name="Cheng J."/>
            <person name="Dai P."/>
            <person name="Han X."/>
            <person name="Huang E."/>
            <person name="Gao Y."/>
            <person name="Liu J."/>
            <person name="Shao H."/>
            <person name="Ye R."/>
            <person name="Li L."/>
            <person name="Wei W."/>
            <person name="Wang X."/>
            <person name="Wang C."/>
            <person name="Yang T."/>
            <person name="Huo Q."/>
            <person name="Li W."/>
            <person name="Guo W."/>
            <person name="Chen H."/>
            <person name="Zhou L."/>
            <person name="Ni X."/>
            <person name="Tian J."/>
            <person name="Zhou Y."/>
            <person name="Sheng Y."/>
            <person name="Liu T."/>
            <person name="Pan Y."/>
            <person name="Xia L."/>
            <person name="Li J."/>
            <person name="Zhao F."/>
            <person name="Cao W."/>
        </authorList>
    </citation>
    <scope>NUCLEOTIDE SEQUENCE</scope>
    <source>
        <strain evidence="1">Hyas-2018</strain>
    </source>
</reference>
<proteinExistence type="predicted"/>
<gene>
    <name evidence="1" type="ORF">HPB50_022941</name>
</gene>
<accession>A0ACB7T4D8</accession>
<dbReference type="EMBL" id="CM023491">
    <property type="protein sequence ID" value="KAH6941730.1"/>
    <property type="molecule type" value="Genomic_DNA"/>
</dbReference>
<name>A0ACB7T4D8_HYAAI</name>
<sequence length="852" mass="93614">MKRKHSMSDRGKDWSLPSRSFLTRGLGHRLGGGVCAPSPVLFRVPKAGECVVHATLAAELREESRTSQFKCFSERSRPRARLTRSKAVTAMHLDLSPSQDCCTRDLPPCGGNDPLVSSQGCLVPSPCSSYTSGHSASVPHSASPEDAFGCFADFQEEEFFAQDAIAGDVKDSVFASEKQPYCEDLSSLGLFAPHDQVFDAASPVEHLVRSDSNLESQRFPLPEVSAVREDVGRATGSLIEEESPVAALFEADEQLRMAPDVGSSCSDLSAMTSSSPTLSTFTSNRSSARSSFTSRRSKRSLSISPTSTDGMDLNTIIRSSPTSLVAYLNGNRGMEYGEAVVDSTQPLPSVASLLVDLQKPPPSYDQHMARKLAFQKMYSSDSSQPSNYSSFESTGSADAAELAEVDSTTGGELLPQQQHQQPRSYNCQWIDCRALFDEQESLVRHIESCHIDQRVRDEYTCFWQSCPRRHRPFNARYKLLIHMRVHSGEKPNRCTFDGCTKAFSRLENLKIHLRSHTGERPYSCQFPGCPKAFSNSSDRAKHQRTHQDTKPYACQVPGCCKRYTDPSSLRKHYKNHLSNDDTARKKIRSENDPDSAGSGNAGIADSCLDPCLQPAYALRDRPKLEHADSGIGRSPGASSVNECCYRPGPASRALQLSHSDNDIRCRSSPNSRYARSPGLSDDNSFTETFLPRSPTTSVLLEVPRSDVHYTSVGGQQCSLELPVPLQQRTSLMDQPEDDIQEPLPTLKMCDLRALGHLGDSLSSREDSADEAPPLPLDQQPLPPFDASFYSLSQLDDLPHFGGCVFVVFPLSLVQVHVAVIDRGDIYTWTEWRSRVKAALGEGGEGLSSTSNI</sequence>
<comment type="caution">
    <text evidence="1">The sequence shown here is derived from an EMBL/GenBank/DDBJ whole genome shotgun (WGS) entry which is preliminary data.</text>
</comment>